<feature type="signal peptide" evidence="1">
    <location>
        <begin position="1"/>
        <end position="28"/>
    </location>
</feature>
<evidence type="ECO:0000313" key="2">
    <source>
        <dbReference type="EMBL" id="ESQ50900.1"/>
    </source>
</evidence>
<evidence type="ECO:0000256" key="1">
    <source>
        <dbReference type="SAM" id="SignalP"/>
    </source>
</evidence>
<name>V4LK18_EUTSA</name>
<reference evidence="2 3" key="1">
    <citation type="journal article" date="2013" name="Front. Plant Sci.">
        <title>The Reference Genome of the Halophytic Plant Eutrema salsugineum.</title>
        <authorList>
            <person name="Yang R."/>
            <person name="Jarvis D.E."/>
            <person name="Chen H."/>
            <person name="Beilstein M.A."/>
            <person name="Grimwood J."/>
            <person name="Jenkins J."/>
            <person name="Shu S."/>
            <person name="Prochnik S."/>
            <person name="Xin M."/>
            <person name="Ma C."/>
            <person name="Schmutz J."/>
            <person name="Wing R.A."/>
            <person name="Mitchell-Olds T."/>
            <person name="Schumaker K.S."/>
            <person name="Wang X."/>
        </authorList>
    </citation>
    <scope>NUCLEOTIDE SEQUENCE [LARGE SCALE GENOMIC DNA]</scope>
</reference>
<dbReference type="Proteomes" id="UP000030689">
    <property type="component" value="Unassembled WGS sequence"/>
</dbReference>
<accession>V4LK18</accession>
<evidence type="ECO:0008006" key="4">
    <source>
        <dbReference type="Google" id="ProtNLM"/>
    </source>
</evidence>
<keyword evidence="1" id="KW-0732">Signal</keyword>
<dbReference type="EMBL" id="KI517392">
    <property type="protein sequence ID" value="ESQ50900.1"/>
    <property type="molecule type" value="Genomic_DNA"/>
</dbReference>
<sequence length="128" mass="14254">MANDLVKLAFIFVIGLSVISSSIDVTKAEIVQKQEMKPLSEAEIGLATYEEVQAPSRRYGPFIRQPIFSTRDSPVRSSEVNPICSTRIIVMICDIECGYACKGTGYDYGECEGTFPDQNCYCYGQCKR</sequence>
<feature type="chain" id="PRO_5004723577" description="Knottin scorpion toxin-like domain-containing protein" evidence="1">
    <location>
        <begin position="29"/>
        <end position="128"/>
    </location>
</feature>
<dbReference type="OrthoDB" id="10438012at2759"/>
<organism evidence="2 3">
    <name type="scientific">Eutrema salsugineum</name>
    <name type="common">Saltwater cress</name>
    <name type="synonym">Sisymbrium salsugineum</name>
    <dbReference type="NCBI Taxonomy" id="72664"/>
    <lineage>
        <taxon>Eukaryota</taxon>
        <taxon>Viridiplantae</taxon>
        <taxon>Streptophyta</taxon>
        <taxon>Embryophyta</taxon>
        <taxon>Tracheophyta</taxon>
        <taxon>Spermatophyta</taxon>
        <taxon>Magnoliopsida</taxon>
        <taxon>eudicotyledons</taxon>
        <taxon>Gunneridae</taxon>
        <taxon>Pentapetalae</taxon>
        <taxon>rosids</taxon>
        <taxon>malvids</taxon>
        <taxon>Brassicales</taxon>
        <taxon>Brassicaceae</taxon>
        <taxon>Eutremeae</taxon>
        <taxon>Eutrema</taxon>
    </lineage>
</organism>
<gene>
    <name evidence="2" type="ORF">EUTSA_v10022908mg</name>
</gene>
<evidence type="ECO:0000313" key="3">
    <source>
        <dbReference type="Proteomes" id="UP000030689"/>
    </source>
</evidence>
<protein>
    <recommendedName>
        <fullName evidence="4">Knottin scorpion toxin-like domain-containing protein</fullName>
    </recommendedName>
</protein>
<dbReference type="AlphaFoldDB" id="V4LK18"/>
<dbReference type="Gramene" id="ESQ50900">
    <property type="protein sequence ID" value="ESQ50900"/>
    <property type="gene ID" value="EUTSA_v10022908mg"/>
</dbReference>
<keyword evidence="3" id="KW-1185">Reference proteome</keyword>
<proteinExistence type="predicted"/>